<reference evidence="2 3" key="1">
    <citation type="journal article" date="2019" name="Environ. Microbiol.">
        <title>At the nexus of three kingdoms: the genome of the mycorrhizal fungus Gigaspora margarita provides insights into plant, endobacterial and fungal interactions.</title>
        <authorList>
            <person name="Venice F."/>
            <person name="Ghignone S."/>
            <person name="Salvioli di Fossalunga A."/>
            <person name="Amselem J."/>
            <person name="Novero M."/>
            <person name="Xianan X."/>
            <person name="Sedzielewska Toro K."/>
            <person name="Morin E."/>
            <person name="Lipzen A."/>
            <person name="Grigoriev I.V."/>
            <person name="Henrissat B."/>
            <person name="Martin F.M."/>
            <person name="Bonfante P."/>
        </authorList>
    </citation>
    <scope>NUCLEOTIDE SEQUENCE [LARGE SCALE GENOMIC DNA]</scope>
    <source>
        <strain evidence="2 3">BEG34</strain>
    </source>
</reference>
<feature type="compositionally biased region" description="Polar residues" evidence="1">
    <location>
        <begin position="22"/>
        <end position="34"/>
    </location>
</feature>
<dbReference type="EMBL" id="WTPW01000272">
    <property type="protein sequence ID" value="KAF0527922.1"/>
    <property type="molecule type" value="Genomic_DNA"/>
</dbReference>
<proteinExistence type="predicted"/>
<keyword evidence="3" id="KW-1185">Reference proteome</keyword>
<dbReference type="Proteomes" id="UP000439903">
    <property type="component" value="Unassembled WGS sequence"/>
</dbReference>
<evidence type="ECO:0000313" key="3">
    <source>
        <dbReference type="Proteomes" id="UP000439903"/>
    </source>
</evidence>
<dbReference type="AlphaFoldDB" id="A0A8H4EP08"/>
<sequence length="87" mass="9712">MLDNQSKKPVAKSNFTRYYPQLPSTRSQYTPPTSDNEEDNNAISETFLDPGSEFSGINDPAIKALEWKADKPSDFAIKATPNILPIH</sequence>
<name>A0A8H4EP08_GIGMA</name>
<organism evidence="2 3">
    <name type="scientific">Gigaspora margarita</name>
    <dbReference type="NCBI Taxonomy" id="4874"/>
    <lineage>
        <taxon>Eukaryota</taxon>
        <taxon>Fungi</taxon>
        <taxon>Fungi incertae sedis</taxon>
        <taxon>Mucoromycota</taxon>
        <taxon>Glomeromycotina</taxon>
        <taxon>Glomeromycetes</taxon>
        <taxon>Diversisporales</taxon>
        <taxon>Gigasporaceae</taxon>
        <taxon>Gigaspora</taxon>
    </lineage>
</organism>
<protein>
    <submittedName>
        <fullName evidence="2">Uncharacterized protein</fullName>
    </submittedName>
</protein>
<evidence type="ECO:0000256" key="1">
    <source>
        <dbReference type="SAM" id="MobiDB-lite"/>
    </source>
</evidence>
<evidence type="ECO:0000313" key="2">
    <source>
        <dbReference type="EMBL" id="KAF0527922.1"/>
    </source>
</evidence>
<accession>A0A8H4EP08</accession>
<dbReference type="OrthoDB" id="10466147at2759"/>
<gene>
    <name evidence="2" type="ORF">F8M41_013379</name>
</gene>
<comment type="caution">
    <text evidence="2">The sequence shown here is derived from an EMBL/GenBank/DDBJ whole genome shotgun (WGS) entry which is preliminary data.</text>
</comment>
<feature type="region of interest" description="Disordered" evidence="1">
    <location>
        <begin position="1"/>
        <end position="55"/>
    </location>
</feature>